<sequence>MAYQGSKYLSKVMNRDGYVILLPNVGTRADLIQTNPPDPYAESVTQLFPLGTKLIQGERVWRYSKVGGVALDIGAVQQQAKAVHAEQDDDIAVGAGFDIGVSVISFTGTSNLAADPLNTTNGLAEGYIYFNVAAGLGQCYKIKSHTLVSATEIPLTMYDALTVALTTSSKAGLVQNPFANVIASEAVVAGIVTGIPMLTTTASYYVWLQRGGPAAVAVNTTIALGTTVVAGITAAKVDPEASVTGEVNVGYCMTPGVTAGGDHALIFLTLDS</sequence>
<accession>A0A0F9JQH0</accession>
<evidence type="ECO:0000313" key="1">
    <source>
        <dbReference type="EMBL" id="KKM07826.1"/>
    </source>
</evidence>
<organism evidence="1">
    <name type="scientific">marine sediment metagenome</name>
    <dbReference type="NCBI Taxonomy" id="412755"/>
    <lineage>
        <taxon>unclassified sequences</taxon>
        <taxon>metagenomes</taxon>
        <taxon>ecological metagenomes</taxon>
    </lineage>
</organism>
<protein>
    <submittedName>
        <fullName evidence="1">Uncharacterized protein</fullName>
    </submittedName>
</protein>
<comment type="caution">
    <text evidence="1">The sequence shown here is derived from an EMBL/GenBank/DDBJ whole genome shotgun (WGS) entry which is preliminary data.</text>
</comment>
<reference evidence="1" key="1">
    <citation type="journal article" date="2015" name="Nature">
        <title>Complex archaea that bridge the gap between prokaryotes and eukaryotes.</title>
        <authorList>
            <person name="Spang A."/>
            <person name="Saw J.H."/>
            <person name="Jorgensen S.L."/>
            <person name="Zaremba-Niedzwiedzka K."/>
            <person name="Martijn J."/>
            <person name="Lind A.E."/>
            <person name="van Eijk R."/>
            <person name="Schleper C."/>
            <person name="Guy L."/>
            <person name="Ettema T.J."/>
        </authorList>
    </citation>
    <scope>NUCLEOTIDE SEQUENCE</scope>
</reference>
<gene>
    <name evidence="1" type="ORF">LCGC14_1730020</name>
</gene>
<name>A0A0F9JQH0_9ZZZZ</name>
<dbReference type="EMBL" id="LAZR01015689">
    <property type="protein sequence ID" value="KKM07826.1"/>
    <property type="molecule type" value="Genomic_DNA"/>
</dbReference>
<dbReference type="AlphaFoldDB" id="A0A0F9JQH0"/>
<proteinExistence type="predicted"/>